<evidence type="ECO:0000313" key="3">
    <source>
        <dbReference type="Proteomes" id="UP000019462"/>
    </source>
</evidence>
<protein>
    <submittedName>
        <fullName evidence="2">Uncharacterized protein</fullName>
    </submittedName>
</protein>
<feature type="compositionally biased region" description="Basic and acidic residues" evidence="1">
    <location>
        <begin position="114"/>
        <end position="126"/>
    </location>
</feature>
<dbReference type="OrthoDB" id="10417812at2759"/>
<comment type="caution">
    <text evidence="2">The sequence shown here is derived from an EMBL/GenBank/DDBJ whole genome shotgun (WGS) entry which is preliminary data.</text>
</comment>
<accession>W3VHM2</accession>
<dbReference type="HOGENOM" id="CLU_1826098_0_0_1"/>
<keyword evidence="3" id="KW-1185">Reference proteome</keyword>
<gene>
    <name evidence="2" type="ORF">PaG_04973</name>
</gene>
<name>W3VHM2_MOEAP</name>
<reference evidence="2 3" key="1">
    <citation type="journal article" date="2014" name="Genome Announc.">
        <title>Genome sequence of the basidiomycetous fungus Pseudozyma aphidis DSM70725, an efficient producer of biosurfactant mannosylerythritol lipids.</title>
        <authorList>
            <person name="Lorenz S."/>
            <person name="Guenther M."/>
            <person name="Grumaz C."/>
            <person name="Rupp S."/>
            <person name="Zibek S."/>
            <person name="Sohn K."/>
        </authorList>
    </citation>
    <scope>NUCLEOTIDE SEQUENCE [LARGE SCALE GENOMIC DNA]</scope>
    <source>
        <strain evidence="3">ATCC 32657 / CBS 517.83 / DSM 70725 / JCM 10318 / NBRC 10182 / NRRL Y-7954 / St-0401</strain>
    </source>
</reference>
<sequence length="141" mass="15643">MHVDAGSSLQQPPIRHPPAQHLHFTKQLRHSSTLSANAFSIAAVHMIAAKVEPHARRWQTPSWEKKTESKQCSSDSRPGPPIPSIAPDPTASASIEPHAFSYDTTRYQPPQWDQKIDERSDAKMDPHTPAAISLEIGIRVD</sequence>
<feature type="region of interest" description="Disordered" evidence="1">
    <location>
        <begin position="54"/>
        <end position="141"/>
    </location>
</feature>
<evidence type="ECO:0000313" key="2">
    <source>
        <dbReference type="EMBL" id="ETS61035.1"/>
    </source>
</evidence>
<organism evidence="2 3">
    <name type="scientific">Moesziomyces aphidis</name>
    <name type="common">Pseudozyma aphidis</name>
    <dbReference type="NCBI Taxonomy" id="84754"/>
    <lineage>
        <taxon>Eukaryota</taxon>
        <taxon>Fungi</taxon>
        <taxon>Dikarya</taxon>
        <taxon>Basidiomycota</taxon>
        <taxon>Ustilaginomycotina</taxon>
        <taxon>Ustilaginomycetes</taxon>
        <taxon>Ustilaginales</taxon>
        <taxon>Ustilaginaceae</taxon>
        <taxon>Moesziomyces</taxon>
    </lineage>
</organism>
<dbReference type="EMBL" id="AWNI01000022">
    <property type="protein sequence ID" value="ETS61035.1"/>
    <property type="molecule type" value="Genomic_DNA"/>
</dbReference>
<evidence type="ECO:0000256" key="1">
    <source>
        <dbReference type="SAM" id="MobiDB-lite"/>
    </source>
</evidence>
<dbReference type="AlphaFoldDB" id="W3VHM2"/>
<dbReference type="Proteomes" id="UP000019462">
    <property type="component" value="Unassembled WGS sequence"/>
</dbReference>
<proteinExistence type="predicted"/>